<name>A0A0E9R3X2_ANGAN</name>
<reference evidence="2" key="1">
    <citation type="submission" date="2014-11" db="EMBL/GenBank/DDBJ databases">
        <authorList>
            <person name="Amaro Gonzalez C."/>
        </authorList>
    </citation>
    <scope>NUCLEOTIDE SEQUENCE</scope>
</reference>
<dbReference type="AlphaFoldDB" id="A0A0E9R3X2"/>
<evidence type="ECO:0000256" key="1">
    <source>
        <dbReference type="SAM" id="MobiDB-lite"/>
    </source>
</evidence>
<sequence length="53" mass="6224">MNPYIINESATNSNKNCKNLNKETEKEWIQHSPSDRNHKEQTKRKGGCVNNFF</sequence>
<proteinExistence type="predicted"/>
<accession>A0A0E9R3X2</accession>
<feature type="region of interest" description="Disordered" evidence="1">
    <location>
        <begin position="28"/>
        <end position="53"/>
    </location>
</feature>
<feature type="compositionally biased region" description="Basic and acidic residues" evidence="1">
    <location>
        <begin position="28"/>
        <end position="40"/>
    </location>
</feature>
<evidence type="ECO:0000313" key="2">
    <source>
        <dbReference type="EMBL" id="JAH23457.1"/>
    </source>
</evidence>
<protein>
    <submittedName>
        <fullName evidence="2">Uncharacterized protein</fullName>
    </submittedName>
</protein>
<reference evidence="2" key="2">
    <citation type="journal article" date="2015" name="Fish Shellfish Immunol.">
        <title>Early steps in the European eel (Anguilla anguilla)-Vibrio vulnificus interaction in the gills: Role of the RtxA13 toxin.</title>
        <authorList>
            <person name="Callol A."/>
            <person name="Pajuelo D."/>
            <person name="Ebbesson L."/>
            <person name="Teles M."/>
            <person name="MacKenzie S."/>
            <person name="Amaro C."/>
        </authorList>
    </citation>
    <scope>NUCLEOTIDE SEQUENCE</scope>
</reference>
<organism evidence="2">
    <name type="scientific">Anguilla anguilla</name>
    <name type="common">European freshwater eel</name>
    <name type="synonym">Muraena anguilla</name>
    <dbReference type="NCBI Taxonomy" id="7936"/>
    <lineage>
        <taxon>Eukaryota</taxon>
        <taxon>Metazoa</taxon>
        <taxon>Chordata</taxon>
        <taxon>Craniata</taxon>
        <taxon>Vertebrata</taxon>
        <taxon>Euteleostomi</taxon>
        <taxon>Actinopterygii</taxon>
        <taxon>Neopterygii</taxon>
        <taxon>Teleostei</taxon>
        <taxon>Anguilliformes</taxon>
        <taxon>Anguillidae</taxon>
        <taxon>Anguilla</taxon>
    </lineage>
</organism>
<dbReference type="EMBL" id="GBXM01085120">
    <property type="protein sequence ID" value="JAH23457.1"/>
    <property type="molecule type" value="Transcribed_RNA"/>
</dbReference>